<protein>
    <recommendedName>
        <fullName evidence="3">HTH CENPB-type domain-containing protein</fullName>
    </recommendedName>
</protein>
<reference evidence="1 2" key="1">
    <citation type="journal article" date="2017" name="Genome Biol. Evol.">
        <title>Phytophthora megakarya and P. palmivora, closely related causal agents of cacao black pod rot, underwent increases in genome sizes and gene numbers by different mechanisms.</title>
        <authorList>
            <person name="Ali S.S."/>
            <person name="Shao J."/>
            <person name="Lary D.J."/>
            <person name="Kronmiller B."/>
            <person name="Shen D."/>
            <person name="Strem M.D."/>
            <person name="Amoako-Attah I."/>
            <person name="Akrofi A.Y."/>
            <person name="Begoude B.A."/>
            <person name="Ten Hoopen G.M."/>
            <person name="Coulibaly K."/>
            <person name="Kebe B.I."/>
            <person name="Melnick R.L."/>
            <person name="Guiltinan M.J."/>
            <person name="Tyler B.M."/>
            <person name="Meinhardt L.W."/>
            <person name="Bailey B.A."/>
        </authorList>
    </citation>
    <scope>NUCLEOTIDE SEQUENCE [LARGE SCALE GENOMIC DNA]</scope>
    <source>
        <strain evidence="2">sbr112.9</strain>
    </source>
</reference>
<keyword evidence="2" id="KW-1185">Reference proteome</keyword>
<evidence type="ECO:0000313" key="1">
    <source>
        <dbReference type="EMBL" id="POM64391.1"/>
    </source>
</evidence>
<dbReference type="EMBL" id="NCKW01011114">
    <property type="protein sequence ID" value="POM64391.1"/>
    <property type="molecule type" value="Genomic_DNA"/>
</dbReference>
<proteinExistence type="predicted"/>
<dbReference type="Proteomes" id="UP000237271">
    <property type="component" value="Unassembled WGS sequence"/>
</dbReference>
<accession>A0A2P4XFR7</accession>
<sequence>MCSQRKGYNKNLRNSGETIVLSRDVEKYIVLWLNSMRRGGCPVSAQMLQIKALEVASERGFPRAFSPLHIRGGRASCGGIDCLFVFTTPEDAEAAAAKFRAEVCEMIVEYISTVLNADQTGELSRN</sequence>
<dbReference type="GO" id="GO:0003677">
    <property type="term" value="F:DNA binding"/>
    <property type="evidence" value="ECO:0007669"/>
    <property type="project" value="UniProtKB-KW"/>
</dbReference>
<gene>
    <name evidence="1" type="ORF">PHPALM_20083</name>
</gene>
<organism evidence="1 2">
    <name type="scientific">Phytophthora palmivora</name>
    <dbReference type="NCBI Taxonomy" id="4796"/>
    <lineage>
        <taxon>Eukaryota</taxon>
        <taxon>Sar</taxon>
        <taxon>Stramenopiles</taxon>
        <taxon>Oomycota</taxon>
        <taxon>Peronosporomycetes</taxon>
        <taxon>Peronosporales</taxon>
        <taxon>Peronosporaceae</taxon>
        <taxon>Phytophthora</taxon>
    </lineage>
</organism>
<dbReference type="Gene3D" id="1.10.10.60">
    <property type="entry name" value="Homeodomain-like"/>
    <property type="match status" value="1"/>
</dbReference>
<comment type="caution">
    <text evidence="1">The sequence shown here is derived from an EMBL/GenBank/DDBJ whole genome shotgun (WGS) entry which is preliminary data.</text>
</comment>
<name>A0A2P4XFR7_9STRA</name>
<dbReference type="AlphaFoldDB" id="A0A2P4XFR7"/>
<evidence type="ECO:0008006" key="3">
    <source>
        <dbReference type="Google" id="ProtNLM"/>
    </source>
</evidence>
<evidence type="ECO:0000313" key="2">
    <source>
        <dbReference type="Proteomes" id="UP000237271"/>
    </source>
</evidence>